<name>G0TZN3_TRYVY</name>
<dbReference type="AlphaFoldDB" id="G0TZN3"/>
<proteinExistence type="predicted"/>
<protein>
    <submittedName>
        <fullName evidence="2">Uncharacterized protein</fullName>
    </submittedName>
</protein>
<feature type="compositionally biased region" description="Basic and acidic residues" evidence="1">
    <location>
        <begin position="1"/>
        <end position="11"/>
    </location>
</feature>
<evidence type="ECO:0000256" key="1">
    <source>
        <dbReference type="SAM" id="MobiDB-lite"/>
    </source>
</evidence>
<evidence type="ECO:0000313" key="2">
    <source>
        <dbReference type="EMBL" id="CCC50061.1"/>
    </source>
</evidence>
<feature type="compositionally biased region" description="Basic residues" evidence="1">
    <location>
        <begin position="12"/>
        <end position="22"/>
    </location>
</feature>
<dbReference type="VEuPathDB" id="TriTrypDB:TvY486_0806680"/>
<reference evidence="2" key="1">
    <citation type="journal article" date="2012" name="Proc. Natl. Acad. Sci. U.S.A.">
        <title>Antigenic diversity is generated by distinct evolutionary mechanisms in African trypanosome species.</title>
        <authorList>
            <person name="Jackson A.P."/>
            <person name="Berry A."/>
            <person name="Aslett M."/>
            <person name="Allison H.C."/>
            <person name="Burton P."/>
            <person name="Vavrova-Anderson J."/>
            <person name="Brown R."/>
            <person name="Browne H."/>
            <person name="Corton N."/>
            <person name="Hauser H."/>
            <person name="Gamble J."/>
            <person name="Gilderthorp R."/>
            <person name="Marcello L."/>
            <person name="McQuillan J."/>
            <person name="Otto T.D."/>
            <person name="Quail M.A."/>
            <person name="Sanders M.J."/>
            <person name="van Tonder A."/>
            <person name="Ginger M.L."/>
            <person name="Field M.C."/>
            <person name="Barry J.D."/>
            <person name="Hertz-Fowler C."/>
            <person name="Berriman M."/>
        </authorList>
    </citation>
    <scope>NUCLEOTIDE SEQUENCE</scope>
    <source>
        <strain evidence="2">Y486</strain>
    </source>
</reference>
<accession>G0TZN3</accession>
<gene>
    <name evidence="2" type="ORF">TVY486_0806680</name>
</gene>
<organism evidence="2">
    <name type="scientific">Trypanosoma vivax (strain Y486)</name>
    <dbReference type="NCBI Taxonomy" id="1055687"/>
    <lineage>
        <taxon>Eukaryota</taxon>
        <taxon>Discoba</taxon>
        <taxon>Euglenozoa</taxon>
        <taxon>Kinetoplastea</taxon>
        <taxon>Metakinetoplastina</taxon>
        <taxon>Trypanosomatida</taxon>
        <taxon>Trypanosomatidae</taxon>
        <taxon>Trypanosoma</taxon>
        <taxon>Duttonella</taxon>
    </lineage>
</organism>
<feature type="region of interest" description="Disordered" evidence="1">
    <location>
        <begin position="1"/>
        <end position="34"/>
    </location>
</feature>
<dbReference type="EMBL" id="HE573024">
    <property type="protein sequence ID" value="CCC50061.1"/>
    <property type="molecule type" value="Genomic_DNA"/>
</dbReference>
<sequence>MSNPREHNTDRSRHHHRGHSSRRYAGTKQPHAVHRRGAPYSHTYRHHREWQTHHIPYGPPPSYNDLGYIRSLRDVVLQGAYPADVVNVKGDALVANPLPAADVVATASCDIGGVAGTHVEPVAIASTGALAELCASPPAESGTKDSAKFVAASADGENNAPAAAPRLEDENYDGMKELLRRLILLEFAERCSQRSIALINTVCETLCTRPLALVKVMEVMDELFADAVGKQQATLLLHYWYIVDATLKQFTSQPSMLNAIVVALPHFIQCYLPWHGSTLSREPWCECERYRERYEKMLGTWSTVLQSEMLEEILVLWRRGVDTSDGGSYSPAGAHVTTGSL</sequence>